<dbReference type="Proteomes" id="UP000004374">
    <property type="component" value="Unassembled WGS sequence"/>
</dbReference>
<comment type="caution">
    <text evidence="8">The sequence shown here is derived from an EMBL/GenBank/DDBJ whole genome shotgun (WGS) entry which is preliminary data.</text>
</comment>
<dbReference type="InterPro" id="IPR029903">
    <property type="entry name" value="RmlD-like-bd"/>
</dbReference>
<dbReference type="STRING" id="562729.RNAN_1327"/>
<dbReference type="RefSeq" id="WP_008219966.1">
    <property type="nucleotide sequence ID" value="NZ_BAFK01000006.1"/>
</dbReference>
<dbReference type="GO" id="GO:0008831">
    <property type="term" value="F:dTDP-4-dehydrorhamnose reductase activity"/>
    <property type="evidence" value="ECO:0007669"/>
    <property type="project" value="UniProtKB-EC"/>
</dbReference>
<comment type="cofactor">
    <cofactor evidence="6">
        <name>Mg(2+)</name>
        <dbReference type="ChEBI" id="CHEBI:18420"/>
    </cofactor>
    <text evidence="6">Binds 1 Mg(2+) ion per monomer.</text>
</comment>
<keyword evidence="6" id="KW-0521">NADP</keyword>
<comment type="pathway">
    <text evidence="1 6">Carbohydrate biosynthesis; dTDP-L-rhamnose biosynthesis.</text>
</comment>
<name>I1DWC7_9GAMM</name>
<dbReference type="Gene3D" id="3.90.25.10">
    <property type="entry name" value="UDP-galactose 4-epimerase, domain 1"/>
    <property type="match status" value="1"/>
</dbReference>
<feature type="domain" description="RmlD-like substrate binding" evidence="7">
    <location>
        <begin position="1"/>
        <end position="283"/>
    </location>
</feature>
<proteinExistence type="inferred from homology"/>
<dbReference type="Pfam" id="PF04321">
    <property type="entry name" value="RmlD_sub_bind"/>
    <property type="match status" value="1"/>
</dbReference>
<keyword evidence="6" id="KW-0560">Oxidoreductase</keyword>
<dbReference type="InterPro" id="IPR005913">
    <property type="entry name" value="dTDP_dehydrorham_reduct"/>
</dbReference>
<protein>
    <recommendedName>
        <fullName evidence="4 6">dTDP-4-dehydrorhamnose reductase</fullName>
        <ecNumber evidence="3 6">1.1.1.133</ecNumber>
    </recommendedName>
</protein>
<comment type="function">
    <text evidence="6">Catalyzes the reduction of dTDP-6-deoxy-L-lyxo-4-hexulose to yield dTDP-L-rhamnose.</text>
</comment>
<dbReference type="PANTHER" id="PTHR10491:SF4">
    <property type="entry name" value="METHIONINE ADENOSYLTRANSFERASE 2 SUBUNIT BETA"/>
    <property type="match status" value="1"/>
</dbReference>
<organism evidence="8 9">
    <name type="scientific">Rheinheimera nanhaiensis E407-8</name>
    <dbReference type="NCBI Taxonomy" id="562729"/>
    <lineage>
        <taxon>Bacteria</taxon>
        <taxon>Pseudomonadati</taxon>
        <taxon>Pseudomonadota</taxon>
        <taxon>Gammaproteobacteria</taxon>
        <taxon>Chromatiales</taxon>
        <taxon>Chromatiaceae</taxon>
        <taxon>Rheinheimera</taxon>
    </lineage>
</organism>
<dbReference type="InterPro" id="IPR036291">
    <property type="entry name" value="NAD(P)-bd_dom_sf"/>
</dbReference>
<evidence type="ECO:0000256" key="3">
    <source>
        <dbReference type="ARBA" id="ARBA00012929"/>
    </source>
</evidence>
<evidence type="ECO:0000256" key="1">
    <source>
        <dbReference type="ARBA" id="ARBA00004781"/>
    </source>
</evidence>
<dbReference type="AlphaFoldDB" id="I1DWC7"/>
<dbReference type="OrthoDB" id="9803892at2"/>
<reference evidence="8 9" key="1">
    <citation type="journal article" date="2012" name="J. Bacteriol.">
        <title>Genome Sequence of the Protease-Producing Bacterium Rheinheimera nanhaiensis E407-8T, Isolated from Deep-Sea Sediment of the South China Sea.</title>
        <authorList>
            <person name="Zhang X.-Y."/>
            <person name="Zhang Y.-J."/>
            <person name="Qin Q.-L."/>
            <person name="Xie B.-B."/>
            <person name="Chen X.-L."/>
            <person name="Zhou B.-C."/>
            <person name="Zhang Y.-Z."/>
        </authorList>
    </citation>
    <scope>NUCLEOTIDE SEQUENCE [LARGE SCALE GENOMIC DNA]</scope>
    <source>
        <strain evidence="8 9">E407-8</strain>
    </source>
</reference>
<dbReference type="CDD" id="cd05254">
    <property type="entry name" value="dTDP_HR_like_SDR_e"/>
    <property type="match status" value="1"/>
</dbReference>
<comment type="similarity">
    <text evidence="2 6">Belongs to the dTDP-4-dehydrorhamnose reductase family.</text>
</comment>
<dbReference type="Gene3D" id="3.40.50.720">
    <property type="entry name" value="NAD(P)-binding Rossmann-like Domain"/>
    <property type="match status" value="1"/>
</dbReference>
<dbReference type="GO" id="GO:0009243">
    <property type="term" value="P:O antigen biosynthetic process"/>
    <property type="evidence" value="ECO:0007669"/>
    <property type="project" value="UniProtKB-UniPathway"/>
</dbReference>
<evidence type="ECO:0000256" key="5">
    <source>
        <dbReference type="ARBA" id="ARBA00048200"/>
    </source>
</evidence>
<evidence type="ECO:0000259" key="7">
    <source>
        <dbReference type="Pfam" id="PF04321"/>
    </source>
</evidence>
<dbReference type="GO" id="GO:0005829">
    <property type="term" value="C:cytosol"/>
    <property type="evidence" value="ECO:0007669"/>
    <property type="project" value="TreeGrafter"/>
</dbReference>
<dbReference type="SUPFAM" id="SSF51735">
    <property type="entry name" value="NAD(P)-binding Rossmann-fold domains"/>
    <property type="match status" value="1"/>
</dbReference>
<evidence type="ECO:0000256" key="6">
    <source>
        <dbReference type="RuleBase" id="RU364082"/>
    </source>
</evidence>
<dbReference type="GO" id="GO:0019305">
    <property type="term" value="P:dTDP-rhamnose biosynthetic process"/>
    <property type="evidence" value="ECO:0007669"/>
    <property type="project" value="UniProtKB-UniPathway"/>
</dbReference>
<keyword evidence="9" id="KW-1185">Reference proteome</keyword>
<dbReference type="PANTHER" id="PTHR10491">
    <property type="entry name" value="DTDP-4-DEHYDRORHAMNOSE REDUCTASE"/>
    <property type="match status" value="1"/>
</dbReference>
<dbReference type="EC" id="1.1.1.133" evidence="3 6"/>
<evidence type="ECO:0000256" key="2">
    <source>
        <dbReference type="ARBA" id="ARBA00010944"/>
    </source>
</evidence>
<evidence type="ECO:0000256" key="4">
    <source>
        <dbReference type="ARBA" id="ARBA00017099"/>
    </source>
</evidence>
<evidence type="ECO:0000313" key="9">
    <source>
        <dbReference type="Proteomes" id="UP000004374"/>
    </source>
</evidence>
<dbReference type="UniPathway" id="UPA00124"/>
<evidence type="ECO:0000313" key="8">
    <source>
        <dbReference type="EMBL" id="GAB58355.1"/>
    </source>
</evidence>
<dbReference type="EMBL" id="BAFK01000006">
    <property type="protein sequence ID" value="GAB58355.1"/>
    <property type="molecule type" value="Genomic_DNA"/>
</dbReference>
<dbReference type="NCBIfam" id="TIGR01214">
    <property type="entry name" value="rmlD"/>
    <property type="match status" value="1"/>
</dbReference>
<sequence>MKLLLLGAGGQLGQAFCQSPFWPGNNSLALNHAQLDITDSKALQQLITAYQPDVVINCAAYTKVALAQQQAELCLQINTNAVVHLAQLCAKAQCLLVQFSTDYVFNGEKGSAYIETDSTAPLNVYGQSKLLAEQAIQQHCQRYLIFRTSWLFSQYGHNFYRTMLTLAEKGTAISVVDDETGCPTYAGDVADAVLKVLAQYNQSDKAQFSYGIYHLASTPAVSWYQFASAIFAAHQLTPVLTAVSSKHWAGGVKRPAYSALNSRAFSTTFGISLPSWQQALTRLSRHRDKGD</sequence>
<comment type="catalytic activity">
    <reaction evidence="5 6">
        <text>dTDP-beta-L-rhamnose + NADP(+) = dTDP-4-dehydro-beta-L-rhamnose + NADPH + H(+)</text>
        <dbReference type="Rhea" id="RHEA:21796"/>
        <dbReference type="ChEBI" id="CHEBI:15378"/>
        <dbReference type="ChEBI" id="CHEBI:57510"/>
        <dbReference type="ChEBI" id="CHEBI:57783"/>
        <dbReference type="ChEBI" id="CHEBI:58349"/>
        <dbReference type="ChEBI" id="CHEBI:62830"/>
        <dbReference type="EC" id="1.1.1.133"/>
    </reaction>
</comment>
<dbReference type="UniPathway" id="UPA00281"/>
<gene>
    <name evidence="8" type="primary">spsK</name>
    <name evidence="8" type="ORF">RNAN_1327</name>
</gene>
<accession>I1DWC7</accession>